<gene>
    <name evidence="3" type="ORF">H634G_09772</name>
</gene>
<sequence>MYSFEVVDRLPAGNDAYRLGQVLNQSVGEARSPTDPWLKFFQPWEPSEENDSNPVTRIVSVEAAKLCEKWVKFRQSRSKDDQLDLTTSEPTVDSVLDMVERMNKAWQEKRKQGAGGKVMAFFHKFCGTLDSHSSLLKLLPEGNEYVSIFTGTLNAVIKASVNHERIAEGVSEALCSISENITECKAELEIFHTMDMLERVAELYAHVFLFLSSIMDYLAKKSVTRLIDSFNESFCKKFQNTIKQINAKSAVIRNIAARGSRAELRATRLMVEDLGRDVRIGLEGEARNRAEMKNFASLVDRELQRAERERQEVRQLVVRLTSMLQQDAMDWMARQGALRGTSPSRGSTLPGTSLLTTPSILSAMPSTNEWTAEQVAINSAHLEDFFHRDRVRLPYDLSAAVMIPPETLQHLTGWTASPSPGLLWIDGPPTEADDMENMVTKIAAKFIDLASQCRVPIMSYFCELRRGELLRSGHSPEMQGAIAVASALLRQMIELLLPRFKAVMDLSEARFRLFDGTVRSWGESMAVIRELTELMPDVVFCVIDGLHWLDDTSTEKYLKELIYVLRGNKLKVLFTTSGRAACLREELSVSETLVLETFGQNCATNALDGDAFETLGD</sequence>
<feature type="domain" description="DUF7708" evidence="2">
    <location>
        <begin position="121"/>
        <end position="264"/>
    </location>
</feature>
<feature type="coiled-coil region" evidence="1">
    <location>
        <begin position="296"/>
        <end position="323"/>
    </location>
</feature>
<evidence type="ECO:0000313" key="4">
    <source>
        <dbReference type="Proteomes" id="UP000054544"/>
    </source>
</evidence>
<protein>
    <recommendedName>
        <fullName evidence="2">DUF7708 domain-containing protein</fullName>
    </recommendedName>
</protein>
<name>A0A0D9NME0_METAN</name>
<dbReference type="OrthoDB" id="4840035at2759"/>
<keyword evidence="4" id="KW-1185">Reference proteome</keyword>
<dbReference type="EMBL" id="KE384753">
    <property type="protein sequence ID" value="KJK74938.1"/>
    <property type="molecule type" value="Genomic_DNA"/>
</dbReference>
<dbReference type="PANTHER" id="PTHR40619">
    <property type="entry name" value="FUNGAL STAND N-TERMINAL GOODBYE DOMAIN-CONTAINING PROTEIN"/>
    <property type="match status" value="1"/>
</dbReference>
<dbReference type="Proteomes" id="UP000054544">
    <property type="component" value="Unassembled WGS sequence"/>
</dbReference>
<evidence type="ECO:0000259" key="2">
    <source>
        <dbReference type="Pfam" id="PF24809"/>
    </source>
</evidence>
<evidence type="ECO:0000313" key="3">
    <source>
        <dbReference type="EMBL" id="KJK74938.1"/>
    </source>
</evidence>
<reference evidence="4" key="1">
    <citation type="journal article" date="2014" name="BMC Genomics">
        <title>The genome sequence of the biocontrol fungus Metarhizium anisopliae and comparative genomics of Metarhizium species.</title>
        <authorList>
            <person name="Pattemore J.A."/>
            <person name="Hane J.K."/>
            <person name="Williams A.H."/>
            <person name="Wilson B.A."/>
            <person name="Stodart B.J."/>
            <person name="Ash G.J."/>
        </authorList>
    </citation>
    <scope>NUCLEOTIDE SEQUENCE [LARGE SCALE GENOMIC DNA]</scope>
    <source>
        <strain evidence="4">BRIP 53293</strain>
    </source>
</reference>
<dbReference type="Pfam" id="PF24809">
    <property type="entry name" value="DUF7708"/>
    <property type="match status" value="1"/>
</dbReference>
<dbReference type="AlphaFoldDB" id="A0A0D9NME0"/>
<dbReference type="PANTHER" id="PTHR40619:SF3">
    <property type="entry name" value="FUNGAL STAND N-TERMINAL GOODBYE DOMAIN-CONTAINING PROTEIN"/>
    <property type="match status" value="1"/>
</dbReference>
<dbReference type="STRING" id="1291518.A0A0D9NME0"/>
<organism evidence="3 4">
    <name type="scientific">Metarhizium anisopliae BRIP 53293</name>
    <dbReference type="NCBI Taxonomy" id="1291518"/>
    <lineage>
        <taxon>Eukaryota</taxon>
        <taxon>Fungi</taxon>
        <taxon>Dikarya</taxon>
        <taxon>Ascomycota</taxon>
        <taxon>Pezizomycotina</taxon>
        <taxon>Sordariomycetes</taxon>
        <taxon>Hypocreomycetidae</taxon>
        <taxon>Hypocreales</taxon>
        <taxon>Clavicipitaceae</taxon>
        <taxon>Metarhizium</taxon>
    </lineage>
</organism>
<proteinExistence type="predicted"/>
<keyword evidence="1" id="KW-0175">Coiled coil</keyword>
<evidence type="ECO:0000256" key="1">
    <source>
        <dbReference type="SAM" id="Coils"/>
    </source>
</evidence>
<dbReference type="InterPro" id="IPR056125">
    <property type="entry name" value="DUF7708"/>
</dbReference>
<accession>A0A0D9NME0</accession>